<gene>
    <name evidence="2" type="ORF">P7K49_011996</name>
</gene>
<evidence type="ECO:0000313" key="2">
    <source>
        <dbReference type="EMBL" id="KAK2112249.1"/>
    </source>
</evidence>
<sequence>MASRAGEPGCVGSSPGLGPTVQTQSELPLVVPSRRCSRTCGRPQGPAEGEVPAVSQRGGGLEAEDSVAEPQPEPGQSALSSSPFRGGLLINWTHLQPTGHLHASFRGMLRHSPYCGPRRALPLAPFSALLLKSPLRIHPVCLSVPS</sequence>
<evidence type="ECO:0000313" key="3">
    <source>
        <dbReference type="Proteomes" id="UP001266305"/>
    </source>
</evidence>
<keyword evidence="3" id="KW-1185">Reference proteome</keyword>
<protein>
    <submittedName>
        <fullName evidence="2">Uncharacterized protein</fullName>
    </submittedName>
</protein>
<proteinExistence type="predicted"/>
<name>A0ABQ9VSA4_SAGOE</name>
<comment type="caution">
    <text evidence="2">The sequence shown here is derived from an EMBL/GenBank/DDBJ whole genome shotgun (WGS) entry which is preliminary data.</text>
</comment>
<organism evidence="2 3">
    <name type="scientific">Saguinus oedipus</name>
    <name type="common">Cotton-top tamarin</name>
    <name type="synonym">Oedipomidas oedipus</name>
    <dbReference type="NCBI Taxonomy" id="9490"/>
    <lineage>
        <taxon>Eukaryota</taxon>
        <taxon>Metazoa</taxon>
        <taxon>Chordata</taxon>
        <taxon>Craniata</taxon>
        <taxon>Vertebrata</taxon>
        <taxon>Euteleostomi</taxon>
        <taxon>Mammalia</taxon>
        <taxon>Eutheria</taxon>
        <taxon>Euarchontoglires</taxon>
        <taxon>Primates</taxon>
        <taxon>Haplorrhini</taxon>
        <taxon>Platyrrhini</taxon>
        <taxon>Cebidae</taxon>
        <taxon>Callitrichinae</taxon>
        <taxon>Saguinus</taxon>
    </lineage>
</organism>
<dbReference type="Proteomes" id="UP001266305">
    <property type="component" value="Unassembled WGS sequence"/>
</dbReference>
<feature type="region of interest" description="Disordered" evidence="1">
    <location>
        <begin position="1"/>
        <end position="82"/>
    </location>
</feature>
<accession>A0ABQ9VSA4</accession>
<reference evidence="2 3" key="1">
    <citation type="submission" date="2023-05" db="EMBL/GenBank/DDBJ databases">
        <title>B98-5 Cell Line De Novo Hybrid Assembly: An Optical Mapping Approach.</title>
        <authorList>
            <person name="Kananen K."/>
            <person name="Auerbach J.A."/>
            <person name="Kautto E."/>
            <person name="Blachly J.S."/>
        </authorList>
    </citation>
    <scope>NUCLEOTIDE SEQUENCE [LARGE SCALE GENOMIC DNA]</scope>
    <source>
        <strain evidence="2">B95-8</strain>
        <tissue evidence="2">Cell line</tissue>
    </source>
</reference>
<dbReference type="EMBL" id="JASSZA010000005">
    <property type="protein sequence ID" value="KAK2112249.1"/>
    <property type="molecule type" value="Genomic_DNA"/>
</dbReference>
<evidence type="ECO:0000256" key="1">
    <source>
        <dbReference type="SAM" id="MobiDB-lite"/>
    </source>
</evidence>